<sequence length="151" mass="17416">MKHLLVLSSFLLTLTTTVASNFISEKKSSISLVVTSKSETEKTVPKIQEIQVFNVKEQIDLGFDVNQYLPENFNPLAGKNDLNWNNILIIETPVVVNLDFDIKFYLPKNFNPLKGKNDIDWDNIELIEIEEELHFNFNVNAYLPKDFNPNK</sequence>
<feature type="signal peptide" evidence="1">
    <location>
        <begin position="1"/>
        <end position="19"/>
    </location>
</feature>
<reference evidence="2 3" key="1">
    <citation type="journal article" date="2008" name="Int. J. Syst. Evol. Microbiol.">
        <title>Bizionia argentinensis sp. nov., isolated from surface marine water in Antarctica.</title>
        <authorList>
            <person name="Bercovich A."/>
            <person name="Vazquez S.C."/>
            <person name="Yankilevich P."/>
            <person name="Coria S.H."/>
            <person name="Foti M."/>
            <person name="Hernandez E."/>
            <person name="Vidal A."/>
            <person name="Ruberto L."/>
            <person name="Melo C."/>
            <person name="Marenssi S."/>
            <person name="Criscuolo M."/>
            <person name="Memoli M."/>
            <person name="Arguelles M."/>
            <person name="Mac Cormack W.P."/>
        </authorList>
    </citation>
    <scope>NUCLEOTIDE SEQUENCE [LARGE SCALE GENOMIC DNA]</scope>
    <source>
        <strain evidence="2 3">JUB59</strain>
    </source>
</reference>
<dbReference type="EMBL" id="AFXZ01000003">
    <property type="protein sequence ID" value="EGV44630.2"/>
    <property type="molecule type" value="Genomic_DNA"/>
</dbReference>
<dbReference type="eggNOG" id="ENOG5032T8G">
    <property type="taxonomic scope" value="Bacteria"/>
</dbReference>
<organism evidence="2 3">
    <name type="scientific">Bizionia argentinensis JUB59</name>
    <dbReference type="NCBI Taxonomy" id="1046627"/>
    <lineage>
        <taxon>Bacteria</taxon>
        <taxon>Pseudomonadati</taxon>
        <taxon>Bacteroidota</taxon>
        <taxon>Flavobacteriia</taxon>
        <taxon>Flavobacteriales</taxon>
        <taxon>Flavobacteriaceae</taxon>
        <taxon>Bizionia</taxon>
    </lineage>
</organism>
<evidence type="ECO:0000313" key="2">
    <source>
        <dbReference type="EMBL" id="EGV44630.2"/>
    </source>
</evidence>
<dbReference type="AlphaFoldDB" id="G2EA91"/>
<dbReference type="RefSeq" id="WP_040287918.1">
    <property type="nucleotide sequence ID" value="NZ_AFXZ01000003.1"/>
</dbReference>
<dbReference type="OrthoDB" id="1178051at2"/>
<proteinExistence type="predicted"/>
<comment type="caution">
    <text evidence="2">The sequence shown here is derived from an EMBL/GenBank/DDBJ whole genome shotgun (WGS) entry which is preliminary data.</text>
</comment>
<accession>G2EA91</accession>
<evidence type="ECO:0000256" key="1">
    <source>
        <dbReference type="SAM" id="SignalP"/>
    </source>
</evidence>
<name>G2EA91_9FLAO</name>
<gene>
    <name evidence="2" type="ORF">BZARG_1597</name>
</gene>
<dbReference type="Proteomes" id="UP000003730">
    <property type="component" value="Unassembled WGS sequence"/>
</dbReference>
<protein>
    <submittedName>
        <fullName evidence="2">Uncharacterized protein</fullName>
    </submittedName>
</protein>
<keyword evidence="3" id="KW-1185">Reference proteome</keyword>
<feature type="chain" id="PRO_5020603397" evidence="1">
    <location>
        <begin position="20"/>
        <end position="151"/>
    </location>
</feature>
<evidence type="ECO:0000313" key="3">
    <source>
        <dbReference type="Proteomes" id="UP000003730"/>
    </source>
</evidence>
<keyword evidence="1" id="KW-0732">Signal</keyword>